<protein>
    <submittedName>
        <fullName evidence="1">Uncharacterized protein</fullName>
    </submittedName>
</protein>
<proteinExistence type="predicted"/>
<sequence>MQESDVQRLISILTREFTTEWVRTNAPHGMWKALKNVPSLESGHIQKTLLGVGFKAWLSHFLAGQRKETHYKGHADDTWALNTLQTLNPELLREVAGAIERTQVHPTVLNAISKLKEQRGVSVIQASVMDAQNTSEFQFSSTAVVQDLEPHQPSIPPVVNNNTLTTGTNAESTSTLREISDFQTVSNPPARYLPTLFRPYMVSAVRKSGERAHIEMLFPYSYSLGMVCMSLAILASKVEFLALKLFGTQVDSEGDFRYIEQANGTKLLIKNEVVAQGAQDAGIVEILGPTLGQMLEVSPARKEERNQGILNTRFVTMQIPGNVNQDGILNINLGEAEAYQVKDMLFKT</sequence>
<dbReference type="OrthoDB" id="3499148at2759"/>
<reference evidence="1 2" key="1">
    <citation type="submission" date="2015-01" db="EMBL/GenBank/DDBJ databases">
        <title>The Genome Sequence of Exophiala xenobiotica CBS118157.</title>
        <authorList>
            <consortium name="The Broad Institute Genomics Platform"/>
            <person name="Cuomo C."/>
            <person name="de Hoog S."/>
            <person name="Gorbushina A."/>
            <person name="Stielow B."/>
            <person name="Teixiera M."/>
            <person name="Abouelleil A."/>
            <person name="Chapman S.B."/>
            <person name="Priest M."/>
            <person name="Young S.K."/>
            <person name="Wortman J."/>
            <person name="Nusbaum C."/>
            <person name="Birren B."/>
        </authorList>
    </citation>
    <scope>NUCLEOTIDE SEQUENCE [LARGE SCALE GENOMIC DNA]</scope>
    <source>
        <strain evidence="1 2">CBS 118157</strain>
    </source>
</reference>
<dbReference type="STRING" id="348802.A0A0D2E918"/>
<dbReference type="AlphaFoldDB" id="A0A0D2E918"/>
<dbReference type="HOGENOM" id="CLU_028279_1_1_1"/>
<accession>A0A0D2E918</accession>
<keyword evidence="2" id="KW-1185">Reference proteome</keyword>
<gene>
    <name evidence="1" type="ORF">PV05_09908</name>
</gene>
<dbReference type="EMBL" id="KN847322">
    <property type="protein sequence ID" value="KIW51160.1"/>
    <property type="molecule type" value="Genomic_DNA"/>
</dbReference>
<evidence type="ECO:0000313" key="2">
    <source>
        <dbReference type="Proteomes" id="UP000054342"/>
    </source>
</evidence>
<dbReference type="RefSeq" id="XP_013311744.1">
    <property type="nucleotide sequence ID" value="XM_013456290.1"/>
</dbReference>
<organism evidence="1 2">
    <name type="scientific">Exophiala xenobiotica</name>
    <dbReference type="NCBI Taxonomy" id="348802"/>
    <lineage>
        <taxon>Eukaryota</taxon>
        <taxon>Fungi</taxon>
        <taxon>Dikarya</taxon>
        <taxon>Ascomycota</taxon>
        <taxon>Pezizomycotina</taxon>
        <taxon>Eurotiomycetes</taxon>
        <taxon>Chaetothyriomycetidae</taxon>
        <taxon>Chaetothyriales</taxon>
        <taxon>Herpotrichiellaceae</taxon>
        <taxon>Exophiala</taxon>
    </lineage>
</organism>
<dbReference type="Proteomes" id="UP000054342">
    <property type="component" value="Unassembled WGS sequence"/>
</dbReference>
<dbReference type="GeneID" id="25331816"/>
<evidence type="ECO:0000313" key="1">
    <source>
        <dbReference type="EMBL" id="KIW51160.1"/>
    </source>
</evidence>
<name>A0A0D2E918_9EURO</name>